<dbReference type="PROSITE" id="PS01103">
    <property type="entry name" value="ASD"/>
    <property type="match status" value="1"/>
</dbReference>
<dbReference type="InterPro" id="IPR012080">
    <property type="entry name" value="Asp_semialdehyde_DH"/>
</dbReference>
<dbReference type="GO" id="GO:0009097">
    <property type="term" value="P:isoleucine biosynthetic process"/>
    <property type="evidence" value="ECO:0007669"/>
    <property type="project" value="UniProtKB-UniRule"/>
</dbReference>
<feature type="active site" description="Proton acceptor" evidence="15 16">
    <location>
        <position position="234"/>
    </location>
</feature>
<comment type="pathway">
    <text evidence="1 15">Amino-acid biosynthesis; L-methionine biosynthesis via de novo pathway; L-homoserine from L-aspartate: step 2/3.</text>
</comment>
<dbReference type="Proteomes" id="UP000053797">
    <property type="component" value="Unassembled WGS sequence"/>
</dbReference>
<dbReference type="PIRSF" id="PIRSF000148">
    <property type="entry name" value="ASA_dh"/>
    <property type="match status" value="1"/>
</dbReference>
<dbReference type="GO" id="GO:0004073">
    <property type="term" value="F:aspartate-semialdehyde dehydrogenase activity"/>
    <property type="evidence" value="ECO:0007669"/>
    <property type="project" value="UniProtKB-UniRule"/>
</dbReference>
<evidence type="ECO:0000259" key="17">
    <source>
        <dbReference type="SMART" id="SM00859"/>
    </source>
</evidence>
<dbReference type="RefSeq" id="WP_058265721.1">
    <property type="nucleotide sequence ID" value="NZ_FMYN01000005.1"/>
</dbReference>
<feature type="binding site" evidence="15">
    <location>
        <begin position="157"/>
        <end position="158"/>
    </location>
    <ligand>
        <name>NADP(+)</name>
        <dbReference type="ChEBI" id="CHEBI:58349"/>
    </ligand>
</feature>
<dbReference type="NCBIfam" id="NF011456">
    <property type="entry name" value="PRK14874.1"/>
    <property type="match status" value="1"/>
</dbReference>
<feature type="binding site" evidence="15">
    <location>
        <position position="154"/>
    </location>
    <ligand>
        <name>substrate</name>
    </ligand>
</feature>
<evidence type="ECO:0000313" key="18">
    <source>
        <dbReference type="EMBL" id="KSU48070.1"/>
    </source>
</evidence>
<dbReference type="InterPro" id="IPR012280">
    <property type="entry name" value="Semialdhyde_DH_dimer_dom"/>
</dbReference>
<evidence type="ECO:0000256" key="8">
    <source>
        <dbReference type="ARBA" id="ARBA00022697"/>
    </source>
</evidence>
<dbReference type="Pfam" id="PF01118">
    <property type="entry name" value="Semialdhyde_dh"/>
    <property type="match status" value="1"/>
</dbReference>
<comment type="caution">
    <text evidence="15">Lacks conserved residue(s) required for the propagation of feature annotation.</text>
</comment>
<dbReference type="SMART" id="SM00859">
    <property type="entry name" value="Semialdhyde_dh"/>
    <property type="match status" value="1"/>
</dbReference>
<evidence type="ECO:0000256" key="15">
    <source>
        <dbReference type="HAMAP-Rule" id="MF_02121"/>
    </source>
</evidence>
<dbReference type="GO" id="GO:0050661">
    <property type="term" value="F:NADP binding"/>
    <property type="evidence" value="ECO:0007669"/>
    <property type="project" value="UniProtKB-UniRule"/>
</dbReference>
<evidence type="ECO:0000256" key="14">
    <source>
        <dbReference type="ARBA" id="ARBA00047891"/>
    </source>
</evidence>
<keyword evidence="13 15" id="KW-0486">Methionine biosynthesis</keyword>
<evidence type="ECO:0000313" key="19">
    <source>
        <dbReference type="Proteomes" id="UP000053797"/>
    </source>
</evidence>
<keyword evidence="12 15" id="KW-0457">Lysine biosynthesis</keyword>
<dbReference type="UniPathway" id="UPA00034">
    <property type="reaction ID" value="UER00016"/>
</dbReference>
<dbReference type="OrthoDB" id="9805684at2"/>
<dbReference type="GO" id="GO:0009089">
    <property type="term" value="P:lysine biosynthetic process via diaminopimelate"/>
    <property type="evidence" value="ECO:0007669"/>
    <property type="project" value="UniProtKB-UniRule"/>
</dbReference>
<comment type="catalytic activity">
    <reaction evidence="14 15">
        <text>L-aspartate 4-semialdehyde + phosphate + NADP(+) = 4-phospho-L-aspartate + NADPH + H(+)</text>
        <dbReference type="Rhea" id="RHEA:24284"/>
        <dbReference type="ChEBI" id="CHEBI:15378"/>
        <dbReference type="ChEBI" id="CHEBI:43474"/>
        <dbReference type="ChEBI" id="CHEBI:57535"/>
        <dbReference type="ChEBI" id="CHEBI:57783"/>
        <dbReference type="ChEBI" id="CHEBI:58349"/>
        <dbReference type="ChEBI" id="CHEBI:537519"/>
        <dbReference type="EC" id="1.2.1.11"/>
    </reaction>
</comment>
<feature type="domain" description="Semialdehyde dehydrogenase NAD-binding" evidence="17">
    <location>
        <begin position="3"/>
        <end position="119"/>
    </location>
</feature>
<feature type="binding site" evidence="15">
    <location>
        <begin position="10"/>
        <end position="13"/>
    </location>
    <ligand>
        <name>NADP(+)</name>
        <dbReference type="ChEBI" id="CHEBI:58349"/>
    </ligand>
</feature>
<dbReference type="Gene3D" id="3.30.360.10">
    <property type="entry name" value="Dihydrodipicolinate Reductase, domain 2"/>
    <property type="match status" value="1"/>
</dbReference>
<dbReference type="SUPFAM" id="SSF51735">
    <property type="entry name" value="NAD(P)-binding Rossmann-fold domains"/>
    <property type="match status" value="1"/>
</dbReference>
<feature type="binding site" evidence="15">
    <location>
        <position position="227"/>
    </location>
    <ligand>
        <name>substrate</name>
    </ligand>
</feature>
<dbReference type="EMBL" id="LNQL01000005">
    <property type="protein sequence ID" value="KSU48070.1"/>
    <property type="molecule type" value="Genomic_DNA"/>
</dbReference>
<dbReference type="GO" id="GO:0051287">
    <property type="term" value="F:NAD binding"/>
    <property type="evidence" value="ECO:0007669"/>
    <property type="project" value="InterPro"/>
</dbReference>
<evidence type="ECO:0000256" key="16">
    <source>
        <dbReference type="PIRSR" id="PIRSR000148-1"/>
    </source>
</evidence>
<evidence type="ECO:0000256" key="6">
    <source>
        <dbReference type="ARBA" id="ARBA00013120"/>
    </source>
</evidence>
<evidence type="ECO:0000256" key="5">
    <source>
        <dbReference type="ARBA" id="ARBA00011738"/>
    </source>
</evidence>
<evidence type="ECO:0000256" key="10">
    <source>
        <dbReference type="ARBA" id="ARBA00022915"/>
    </source>
</evidence>
<keyword evidence="8 15" id="KW-0791">Threonine biosynthesis</keyword>
<feature type="binding site" evidence="15">
    <location>
        <position position="307"/>
    </location>
    <ligand>
        <name>NADP(+)</name>
        <dbReference type="ChEBI" id="CHEBI:58349"/>
    </ligand>
</feature>
<gene>
    <name evidence="15" type="primary">asd</name>
    <name evidence="18" type="ORF">AS033_13090</name>
</gene>
<keyword evidence="11 15" id="KW-0560">Oxidoreductase</keyword>
<keyword evidence="10 15" id="KW-0220">Diaminopimelate biosynthesis</keyword>
<comment type="pathway">
    <text evidence="2 15">Amino-acid biosynthesis; L-lysine biosynthesis via DAP pathway; (S)-tetrahydrodipicolinate from L-aspartate: step 2/4.</text>
</comment>
<comment type="subunit">
    <text evidence="5 15">Homodimer.</text>
</comment>
<dbReference type="InterPro" id="IPR000319">
    <property type="entry name" value="Asp-semialdehyde_DH_CS"/>
</dbReference>
<feature type="active site" description="Acyl-thioester intermediate" evidence="15 16">
    <location>
        <position position="128"/>
    </location>
</feature>
<evidence type="ECO:0000256" key="2">
    <source>
        <dbReference type="ARBA" id="ARBA00005076"/>
    </source>
</evidence>
<evidence type="ECO:0000256" key="4">
    <source>
        <dbReference type="ARBA" id="ARBA00010584"/>
    </source>
</evidence>
<dbReference type="HAMAP" id="MF_02121">
    <property type="entry name" value="ASADH"/>
    <property type="match status" value="1"/>
</dbReference>
<dbReference type="InterPro" id="IPR005986">
    <property type="entry name" value="Asp_semialdehyde_DH_beta"/>
</dbReference>
<dbReference type="Pfam" id="PF02774">
    <property type="entry name" value="Semialdhyde_dhC"/>
    <property type="match status" value="1"/>
</dbReference>
<evidence type="ECO:0000256" key="9">
    <source>
        <dbReference type="ARBA" id="ARBA00022857"/>
    </source>
</evidence>
<evidence type="ECO:0000256" key="7">
    <source>
        <dbReference type="ARBA" id="ARBA00022605"/>
    </source>
</evidence>
<feature type="binding site" evidence="15">
    <location>
        <position position="176"/>
    </location>
    <ligand>
        <name>NADP(+)</name>
        <dbReference type="ChEBI" id="CHEBI:58349"/>
    </ligand>
</feature>
<dbReference type="Gene3D" id="3.40.50.720">
    <property type="entry name" value="NAD(P)-binding Rossmann-like Domain"/>
    <property type="match status" value="1"/>
</dbReference>
<dbReference type="UniPathway" id="UPA00050">
    <property type="reaction ID" value="UER00463"/>
</dbReference>
<dbReference type="CDD" id="cd18131">
    <property type="entry name" value="ASADH_C_bac_euk_like"/>
    <property type="match status" value="1"/>
</dbReference>
<dbReference type="SUPFAM" id="SSF55347">
    <property type="entry name" value="Glyceraldehyde-3-phosphate dehydrogenase-like, C-terminal domain"/>
    <property type="match status" value="1"/>
</dbReference>
<dbReference type="GO" id="GO:0019877">
    <property type="term" value="P:diaminopimelate biosynthetic process"/>
    <property type="evidence" value="ECO:0007669"/>
    <property type="project" value="UniProtKB-UniRule"/>
</dbReference>
<sequence length="330" mass="35476">MYHVAVIGATGAVGQKMLQVLAELDFPVSRLSAYASARSAGNTVQFKGEDITIQALTPNITEDGIDVALFAAGGTISEQYAPLLAENGTLVVDNSSAFRMQETIPLVVPEVNPQAIQATDRLIANPNCSTIQSVVALAPLQSLGFERINYTTYQAVSGSGQKGIEDLARGARGEEPVNYPHPIHDNILPHIDVFLENGYTKEEQKMIDETRKIFNLPALPVSATCVRVPVTNSHSVAINVTFTQPTTVAAIREALEKAPGVVLIDDVANTRYPMPLDASGTDDVYVGRIRQDDSLANTFHLWCVADNIRKGAASNAVQVARQAIEQSIHS</sequence>
<dbReference type="PANTHER" id="PTHR46278:SF2">
    <property type="entry name" value="ASPARTATE-SEMIALDEHYDE DEHYDROGENASE"/>
    <property type="match status" value="1"/>
</dbReference>
<dbReference type="UniPathway" id="UPA00051">
    <property type="reaction ID" value="UER00464"/>
</dbReference>
<keyword evidence="7 15" id="KW-0028">Amino-acid biosynthesis</keyword>
<comment type="caution">
    <text evidence="18">The sequence shown here is derived from an EMBL/GenBank/DDBJ whole genome shotgun (WGS) entry which is preliminary data.</text>
</comment>
<dbReference type="InterPro" id="IPR000534">
    <property type="entry name" value="Semialdehyde_DH_NAD-bd"/>
</dbReference>
<evidence type="ECO:0000256" key="11">
    <source>
        <dbReference type="ARBA" id="ARBA00023002"/>
    </source>
</evidence>
<comment type="function">
    <text evidence="15">Catalyzes the NADPH-dependent formation of L-aspartate-semialdehyde (L-ASA) by the reductive dephosphorylation of L-aspartyl-4-phosphate.</text>
</comment>
<reference evidence="18 19" key="1">
    <citation type="journal article" date="2015" name="Int. J. Syst. Evol. Microbiol.">
        <title>Exiguobacterium enclense sp. nov., isolated from sediment.</title>
        <authorList>
            <person name="Dastager S.G."/>
            <person name="Mawlankar R."/>
            <person name="Sonalkar V.V."/>
            <person name="Thorat M.N."/>
            <person name="Mual P."/>
            <person name="Verma A."/>
            <person name="Krishnamurthi S."/>
            <person name="Tang S.K."/>
            <person name="Li W.J."/>
        </authorList>
    </citation>
    <scope>NUCLEOTIDE SEQUENCE [LARGE SCALE GENOMIC DNA]</scope>
    <source>
        <strain evidence="18 19">NIO-1109</strain>
    </source>
</reference>
<organism evidence="18 19">
    <name type="scientific">Exiguobacterium indicum</name>
    <dbReference type="NCBI Taxonomy" id="296995"/>
    <lineage>
        <taxon>Bacteria</taxon>
        <taxon>Bacillati</taxon>
        <taxon>Bacillota</taxon>
        <taxon>Bacilli</taxon>
        <taxon>Bacillales</taxon>
        <taxon>Bacillales Family XII. Incertae Sedis</taxon>
        <taxon>Exiguobacterium</taxon>
    </lineage>
</organism>
<dbReference type="GO" id="GO:0046983">
    <property type="term" value="F:protein dimerization activity"/>
    <property type="evidence" value="ECO:0007669"/>
    <property type="project" value="InterPro"/>
</dbReference>
<dbReference type="PANTHER" id="PTHR46278">
    <property type="entry name" value="DEHYDROGENASE, PUTATIVE-RELATED"/>
    <property type="match status" value="1"/>
</dbReference>
<protein>
    <recommendedName>
        <fullName evidence="6 15">Aspartate-semialdehyde dehydrogenase</fullName>
        <shortName evidence="15">ASA dehydrogenase</shortName>
        <shortName evidence="15">ASADH</shortName>
        <ecNumber evidence="6 15">1.2.1.11</ecNumber>
    </recommendedName>
    <alternativeName>
        <fullName evidence="15">Aspartate-beta-semialdehyde dehydrogenase</fullName>
    </alternativeName>
</protein>
<evidence type="ECO:0000256" key="12">
    <source>
        <dbReference type="ARBA" id="ARBA00023154"/>
    </source>
</evidence>
<dbReference type="NCBIfam" id="TIGR01296">
    <property type="entry name" value="asd_B"/>
    <property type="match status" value="1"/>
</dbReference>
<evidence type="ECO:0000256" key="1">
    <source>
        <dbReference type="ARBA" id="ARBA00005021"/>
    </source>
</evidence>
<feature type="binding site" evidence="15">
    <location>
        <position position="99"/>
    </location>
    <ligand>
        <name>phosphate</name>
        <dbReference type="ChEBI" id="CHEBI:43474"/>
    </ligand>
</feature>
<feature type="binding site" evidence="15">
    <location>
        <begin position="38"/>
        <end position="39"/>
    </location>
    <ligand>
        <name>NADP(+)</name>
        <dbReference type="ChEBI" id="CHEBI:58349"/>
    </ligand>
</feature>
<name>A0A0V8GD70_9BACL</name>
<keyword evidence="9 15" id="KW-0521">NADP</keyword>
<dbReference type="CDD" id="cd02316">
    <property type="entry name" value="VcASADH2_like_N"/>
    <property type="match status" value="1"/>
</dbReference>
<accession>A0A0V8GD70</accession>
<dbReference type="EC" id="1.2.1.11" evidence="6 15"/>
<evidence type="ECO:0000256" key="3">
    <source>
        <dbReference type="ARBA" id="ARBA00005097"/>
    </source>
</evidence>
<dbReference type="AlphaFoldDB" id="A0A0V8GD70"/>
<dbReference type="InterPro" id="IPR036291">
    <property type="entry name" value="NAD(P)-bd_dom_sf"/>
</dbReference>
<comment type="similarity">
    <text evidence="4 15">Belongs to the aspartate-semialdehyde dehydrogenase family.</text>
</comment>
<dbReference type="GO" id="GO:0071266">
    <property type="term" value="P:'de novo' L-methionine biosynthetic process"/>
    <property type="evidence" value="ECO:0007669"/>
    <property type="project" value="UniProtKB-UniRule"/>
</dbReference>
<proteinExistence type="inferred from homology"/>
<dbReference type="GO" id="GO:0009088">
    <property type="term" value="P:threonine biosynthetic process"/>
    <property type="evidence" value="ECO:0007669"/>
    <property type="project" value="UniProtKB-UniRule"/>
</dbReference>
<comment type="pathway">
    <text evidence="3 15">Amino-acid biosynthesis; L-threonine biosynthesis; L-threonine from L-aspartate: step 2/5.</text>
</comment>
<evidence type="ECO:0000256" key="13">
    <source>
        <dbReference type="ARBA" id="ARBA00023167"/>
    </source>
</evidence>